<accession>A0A5B8J1V9</accession>
<geneLocation type="plasmid" evidence="2 3">
    <name>unnamed3</name>
</geneLocation>
<dbReference type="KEGG" id="lit:FPZ52_15720"/>
<reference evidence="2 3" key="1">
    <citation type="submission" date="2019-07" db="EMBL/GenBank/DDBJ databases">
        <title>Litoreibacter alkalisoli sp. nov., isolated from saline-alkaline soil.</title>
        <authorList>
            <person name="Wang S."/>
            <person name="Xu L."/>
            <person name="Xing Y.-T."/>
            <person name="Sun J.-Q."/>
        </authorList>
    </citation>
    <scope>NUCLEOTIDE SEQUENCE [LARGE SCALE GENOMIC DNA]</scope>
    <source>
        <strain evidence="2 3">LN3S51</strain>
        <plasmid evidence="2 3">unnamed3</plasmid>
    </source>
</reference>
<evidence type="ECO:0000256" key="1">
    <source>
        <dbReference type="SAM" id="SignalP"/>
    </source>
</evidence>
<gene>
    <name evidence="2" type="ORF">FPZ52_15720</name>
</gene>
<evidence type="ECO:0000313" key="3">
    <source>
        <dbReference type="Proteomes" id="UP000318483"/>
    </source>
</evidence>
<organism evidence="2 3">
    <name type="scientific">Qingshengfaniella alkalisoli</name>
    <dbReference type="NCBI Taxonomy" id="2599296"/>
    <lineage>
        <taxon>Bacteria</taxon>
        <taxon>Pseudomonadati</taxon>
        <taxon>Pseudomonadota</taxon>
        <taxon>Alphaproteobacteria</taxon>
        <taxon>Rhodobacterales</taxon>
        <taxon>Paracoccaceae</taxon>
        <taxon>Qingshengfaniella</taxon>
    </lineage>
</organism>
<proteinExistence type="predicted"/>
<dbReference type="AlphaFoldDB" id="A0A5B8J1V9"/>
<keyword evidence="1" id="KW-0732">Signal</keyword>
<dbReference type="EMBL" id="CP042264">
    <property type="protein sequence ID" value="QDY71151.1"/>
    <property type="molecule type" value="Genomic_DNA"/>
</dbReference>
<evidence type="ECO:0000313" key="2">
    <source>
        <dbReference type="EMBL" id="QDY71151.1"/>
    </source>
</evidence>
<dbReference type="Proteomes" id="UP000318483">
    <property type="component" value="Plasmid unnamed3"/>
</dbReference>
<name>A0A5B8J1V9_9RHOB</name>
<keyword evidence="3" id="KW-1185">Reference proteome</keyword>
<feature type="signal peptide" evidence="1">
    <location>
        <begin position="1"/>
        <end position="26"/>
    </location>
</feature>
<feature type="chain" id="PRO_5023013735" evidence="1">
    <location>
        <begin position="27"/>
        <end position="187"/>
    </location>
</feature>
<dbReference type="OrthoDB" id="8032791at2"/>
<sequence length="187" mass="19985">MMKRSVFKPVPGAVGLVLCLAVPGLAQIEKTSVGAINATIGGEPYAGDTLDVPSEGTATADFQSFGPVTMISVQAHDPQDESIMHNVLSIEISLMGEGASATLMEDPTVWWWPEGMSEPFYFSEDSGVVPDVKIDELSLEDGAAAIKGSFSAQICRKESMFAEADMNECKPIEGTFDTALRKVNTDF</sequence>
<protein>
    <submittedName>
        <fullName evidence="2">Uncharacterized protein</fullName>
    </submittedName>
</protein>
<keyword evidence="2" id="KW-0614">Plasmid</keyword>